<evidence type="ECO:0000313" key="9">
    <source>
        <dbReference type="Proteomes" id="UP000261620"/>
    </source>
</evidence>
<evidence type="ECO:0000256" key="5">
    <source>
        <dbReference type="PROSITE-ProRule" id="PRU00042"/>
    </source>
</evidence>
<dbReference type="STRING" id="94237.ENSMMOP00000026055"/>
<dbReference type="AlphaFoldDB" id="A0A3Q3XCF0"/>
<sequence length="380" mass="41980">RPAAGRAAPANTTEVFLPYQLLCRSSKNLLTGVFLCFQGKPEMDGYLSPQPQDVVNSKMLCRDGALMLERASPEDSAPPYSINMSLLLPDVAYMHPGFCRTVRQIKTEPLLPPHALAHGSCQGNGMPPTLPDYPGVFSAADAAAGHFFIKQKVPDFQDVSLFQLLNSDLEQLIHGPQLSSIPMTPLSVPVGDAHAASTQNSSKPAAGPHNECVQRQHRPAYLPPSPPNSEPPSPERVKEPVHNLSPPPSYEASIASKLLFQTLHPTLTARGGPQSPVLAQSALFKSNRRNNPDLERRRIHHCDPSFNRGSSHLKAHLRTHTGEKPYQCSWEGCEWRFARSDELTRHFRKHTGAKPFRCGVCSRCFSRSDHLALHMKRHQS</sequence>
<evidence type="ECO:0000259" key="7">
    <source>
        <dbReference type="PROSITE" id="PS50157"/>
    </source>
</evidence>
<dbReference type="GO" id="GO:0000978">
    <property type="term" value="F:RNA polymerase II cis-regulatory region sequence-specific DNA binding"/>
    <property type="evidence" value="ECO:0007669"/>
    <property type="project" value="TreeGrafter"/>
</dbReference>
<dbReference type="PROSITE" id="PS00028">
    <property type="entry name" value="ZINC_FINGER_C2H2_1"/>
    <property type="match status" value="2"/>
</dbReference>
<dbReference type="FunFam" id="3.30.160.60:FF:000007">
    <property type="entry name" value="Basic krueppel-like factor 3"/>
    <property type="match status" value="1"/>
</dbReference>
<protein>
    <recommendedName>
        <fullName evidence="7">C2H2-type domain-containing protein</fullName>
    </recommendedName>
</protein>
<feature type="domain" description="C2H2-type" evidence="7">
    <location>
        <begin position="326"/>
        <end position="355"/>
    </location>
</feature>
<feature type="region of interest" description="Disordered" evidence="6">
    <location>
        <begin position="184"/>
        <end position="248"/>
    </location>
</feature>
<dbReference type="OMA" id="SLMHPTC"/>
<dbReference type="PANTHER" id="PTHR23235">
    <property type="entry name" value="KRUEPPEL-LIKE TRANSCRIPTION FACTOR"/>
    <property type="match status" value="1"/>
</dbReference>
<dbReference type="CDD" id="cd21579">
    <property type="entry name" value="KLF5_N"/>
    <property type="match status" value="1"/>
</dbReference>
<keyword evidence="2" id="KW-0677">Repeat</keyword>
<keyword evidence="3 5" id="KW-0863">Zinc-finger</keyword>
<evidence type="ECO:0000256" key="1">
    <source>
        <dbReference type="ARBA" id="ARBA00022723"/>
    </source>
</evidence>
<feature type="compositionally biased region" description="Pro residues" evidence="6">
    <location>
        <begin position="221"/>
        <end position="232"/>
    </location>
</feature>
<reference evidence="8" key="1">
    <citation type="submission" date="2025-08" db="UniProtKB">
        <authorList>
            <consortium name="Ensembl"/>
        </authorList>
    </citation>
    <scope>IDENTIFICATION</scope>
</reference>
<keyword evidence="1" id="KW-0479">Metal-binding</keyword>
<dbReference type="PROSITE" id="PS50157">
    <property type="entry name" value="ZINC_FINGER_C2H2_2"/>
    <property type="match status" value="2"/>
</dbReference>
<organism evidence="8 9">
    <name type="scientific">Mola mola</name>
    <name type="common">Ocean sunfish</name>
    <name type="synonym">Tetraodon mola</name>
    <dbReference type="NCBI Taxonomy" id="94237"/>
    <lineage>
        <taxon>Eukaryota</taxon>
        <taxon>Metazoa</taxon>
        <taxon>Chordata</taxon>
        <taxon>Craniata</taxon>
        <taxon>Vertebrata</taxon>
        <taxon>Euteleostomi</taxon>
        <taxon>Actinopterygii</taxon>
        <taxon>Neopterygii</taxon>
        <taxon>Teleostei</taxon>
        <taxon>Neoteleostei</taxon>
        <taxon>Acanthomorphata</taxon>
        <taxon>Eupercaria</taxon>
        <taxon>Tetraodontiformes</taxon>
        <taxon>Molidae</taxon>
        <taxon>Mola</taxon>
    </lineage>
</organism>
<dbReference type="InterPro" id="IPR013087">
    <property type="entry name" value="Znf_C2H2_type"/>
</dbReference>
<dbReference type="SUPFAM" id="SSF57667">
    <property type="entry name" value="beta-beta-alpha zinc fingers"/>
    <property type="match status" value="1"/>
</dbReference>
<accession>A0A3Q3XCF0</accession>
<dbReference type="InterPro" id="IPR036236">
    <property type="entry name" value="Znf_C2H2_sf"/>
</dbReference>
<proteinExistence type="predicted"/>
<dbReference type="GO" id="GO:0000981">
    <property type="term" value="F:DNA-binding transcription factor activity, RNA polymerase II-specific"/>
    <property type="evidence" value="ECO:0007669"/>
    <property type="project" value="TreeGrafter"/>
</dbReference>
<evidence type="ECO:0000313" key="8">
    <source>
        <dbReference type="Ensembl" id="ENSMMOP00000026055.1"/>
    </source>
</evidence>
<evidence type="ECO:0000256" key="4">
    <source>
        <dbReference type="ARBA" id="ARBA00022833"/>
    </source>
</evidence>
<keyword evidence="4" id="KW-0862">Zinc</keyword>
<dbReference type="PANTHER" id="PTHR23235:SF173">
    <property type="entry name" value="C2H2-TYPE DOMAIN-CONTAINING PROTEIN"/>
    <property type="match status" value="1"/>
</dbReference>
<dbReference type="GO" id="GO:0008270">
    <property type="term" value="F:zinc ion binding"/>
    <property type="evidence" value="ECO:0007669"/>
    <property type="project" value="UniProtKB-KW"/>
</dbReference>
<evidence type="ECO:0000256" key="6">
    <source>
        <dbReference type="SAM" id="MobiDB-lite"/>
    </source>
</evidence>
<dbReference type="Ensembl" id="ENSMMOT00000026497.1">
    <property type="protein sequence ID" value="ENSMMOP00000026055.1"/>
    <property type="gene ID" value="ENSMMOG00000019764.1"/>
</dbReference>
<dbReference type="Gene3D" id="3.30.160.60">
    <property type="entry name" value="Classic Zinc Finger"/>
    <property type="match status" value="3"/>
</dbReference>
<feature type="domain" description="C2H2-type" evidence="7">
    <location>
        <begin position="356"/>
        <end position="380"/>
    </location>
</feature>
<reference evidence="8" key="2">
    <citation type="submission" date="2025-09" db="UniProtKB">
        <authorList>
            <consortium name="Ensembl"/>
        </authorList>
    </citation>
    <scope>IDENTIFICATION</scope>
</reference>
<dbReference type="SMART" id="SM00355">
    <property type="entry name" value="ZnF_C2H2"/>
    <property type="match status" value="2"/>
</dbReference>
<evidence type="ECO:0000256" key="3">
    <source>
        <dbReference type="ARBA" id="ARBA00022771"/>
    </source>
</evidence>
<dbReference type="Proteomes" id="UP000261620">
    <property type="component" value="Unplaced"/>
</dbReference>
<keyword evidence="9" id="KW-1185">Reference proteome</keyword>
<name>A0A3Q3XCF0_MOLML</name>
<evidence type="ECO:0000256" key="2">
    <source>
        <dbReference type="ARBA" id="ARBA00022737"/>
    </source>
</evidence>
<dbReference type="Pfam" id="PF00096">
    <property type="entry name" value="zf-C2H2"/>
    <property type="match status" value="2"/>
</dbReference>